<keyword evidence="2" id="KW-0614">Plasmid</keyword>
<protein>
    <submittedName>
        <fullName evidence="2">Uncharacterized protein</fullName>
    </submittedName>
</protein>
<evidence type="ECO:0000313" key="3">
    <source>
        <dbReference type="Proteomes" id="UP000002357"/>
    </source>
</evidence>
<geneLocation type="plasmid" evidence="2 3">
    <name>pSCL4</name>
</geneLocation>
<dbReference type="AlphaFoldDB" id="B5GW09"/>
<organism evidence="2 3">
    <name type="scientific">Streptomyces clavuligerus</name>
    <dbReference type="NCBI Taxonomy" id="1901"/>
    <lineage>
        <taxon>Bacteria</taxon>
        <taxon>Bacillati</taxon>
        <taxon>Actinomycetota</taxon>
        <taxon>Actinomycetes</taxon>
        <taxon>Kitasatosporales</taxon>
        <taxon>Streptomycetaceae</taxon>
        <taxon>Streptomyces</taxon>
    </lineage>
</organism>
<evidence type="ECO:0000313" key="2">
    <source>
        <dbReference type="EMBL" id="EFG03589.2"/>
    </source>
</evidence>
<feature type="compositionally biased region" description="Acidic residues" evidence="1">
    <location>
        <begin position="42"/>
        <end position="54"/>
    </location>
</feature>
<accession>B5GW09</accession>
<dbReference type="Proteomes" id="UP000002357">
    <property type="component" value="Plasmid pSCL4"/>
</dbReference>
<sequence>MGRADEVGAEVSEPSVDSGRGEPAGVGGLLSGAPEVSGGPAEEAEAGVGGDDDPGPAVADLGVVGRTEAVLGHSVRSTGVLTDPSAHSNASTSSDSSSLRGYRSGSGGVPRSDECGPVPECGRAGSGGA</sequence>
<dbReference type="EMBL" id="CM000914">
    <property type="protein sequence ID" value="EFG03589.2"/>
    <property type="molecule type" value="Genomic_DNA"/>
</dbReference>
<reference evidence="2 3" key="1">
    <citation type="journal article" date="2010" name="Genome Biol. Evol.">
        <title>The sequence of a 1.8-mb bacterial linear plasmid reveals a rich evolutionary reservoir of secondary metabolic pathways.</title>
        <authorList>
            <person name="Medema M.H."/>
            <person name="Trefzer A."/>
            <person name="Kovalchuk A."/>
            <person name="van den Berg M."/>
            <person name="Mueller U."/>
            <person name="Heijne W."/>
            <person name="Wu L."/>
            <person name="Alam M.T."/>
            <person name="Ronning C.M."/>
            <person name="Nierman W.C."/>
            <person name="Bovenberg R.A.L."/>
            <person name="Breitling R."/>
            <person name="Takano E."/>
        </authorList>
    </citation>
    <scope>NUCLEOTIDE SEQUENCE [LARGE SCALE GENOMIC DNA]</scope>
    <source>
        <strain evidence="3">ATCC 27064 / DSM 738 / JCM 4710 / NBRC 13307 / NCIMB 12785 / NRRL 3585 / VKM Ac-602</strain>
        <plasmid evidence="2">pSCL4</plasmid>
    </source>
</reference>
<feature type="region of interest" description="Disordered" evidence="1">
    <location>
        <begin position="75"/>
        <end position="129"/>
    </location>
</feature>
<proteinExistence type="predicted"/>
<evidence type="ECO:0000256" key="1">
    <source>
        <dbReference type="SAM" id="MobiDB-lite"/>
    </source>
</evidence>
<name>B5GW09_STRCL</name>
<gene>
    <name evidence="2" type="ORF">SCLAV_p0098</name>
</gene>
<feature type="region of interest" description="Disordered" evidence="1">
    <location>
        <begin position="1"/>
        <end position="63"/>
    </location>
</feature>
<keyword evidence="3" id="KW-1185">Reference proteome</keyword>
<feature type="compositionally biased region" description="Low complexity" evidence="1">
    <location>
        <begin position="32"/>
        <end position="41"/>
    </location>
</feature>
<feature type="compositionally biased region" description="Low complexity" evidence="1">
    <location>
        <begin position="85"/>
        <end position="103"/>
    </location>
</feature>